<proteinExistence type="inferred from homology"/>
<dbReference type="RefSeq" id="WP_101177878.1">
    <property type="nucleotide sequence ID" value="NZ_PISE01000031.1"/>
</dbReference>
<feature type="transmembrane region" description="Helical" evidence="3">
    <location>
        <begin position="38"/>
        <end position="57"/>
    </location>
</feature>
<keyword evidence="5" id="KW-0012">Acyltransferase</keyword>
<evidence type="ECO:0000259" key="4">
    <source>
        <dbReference type="Pfam" id="PF01757"/>
    </source>
</evidence>
<feature type="transmembrane region" description="Helical" evidence="3">
    <location>
        <begin position="156"/>
        <end position="176"/>
    </location>
</feature>
<feature type="transmembrane region" description="Helical" evidence="3">
    <location>
        <begin position="78"/>
        <end position="95"/>
    </location>
</feature>
<dbReference type="EMBL" id="PISE01000031">
    <property type="protein sequence ID" value="PKG22857.1"/>
    <property type="molecule type" value="Genomic_DNA"/>
</dbReference>
<evidence type="ECO:0000256" key="1">
    <source>
        <dbReference type="ARBA" id="ARBA00004370"/>
    </source>
</evidence>
<gene>
    <name evidence="5" type="ORF">CWS01_14325</name>
</gene>
<keyword evidence="3" id="KW-0472">Membrane</keyword>
<evidence type="ECO:0000313" key="6">
    <source>
        <dbReference type="Proteomes" id="UP000233375"/>
    </source>
</evidence>
<dbReference type="AlphaFoldDB" id="A0A2N0Z014"/>
<dbReference type="Pfam" id="PF01757">
    <property type="entry name" value="Acyl_transf_3"/>
    <property type="match status" value="1"/>
</dbReference>
<feature type="transmembrane region" description="Helical" evidence="3">
    <location>
        <begin position="237"/>
        <end position="256"/>
    </location>
</feature>
<evidence type="ECO:0000256" key="2">
    <source>
        <dbReference type="ARBA" id="ARBA00007400"/>
    </source>
</evidence>
<dbReference type="InterPro" id="IPR002656">
    <property type="entry name" value="Acyl_transf_3_dom"/>
</dbReference>
<protein>
    <submittedName>
        <fullName evidence="5">Acyltransferase</fullName>
    </submittedName>
</protein>
<dbReference type="GO" id="GO:0016747">
    <property type="term" value="F:acyltransferase activity, transferring groups other than amino-acyl groups"/>
    <property type="evidence" value="ECO:0007669"/>
    <property type="project" value="InterPro"/>
</dbReference>
<dbReference type="OrthoDB" id="6623990at2"/>
<name>A0A2N0Z014_9BACI</name>
<feature type="transmembrane region" description="Helical" evidence="3">
    <location>
        <begin position="111"/>
        <end position="129"/>
    </location>
</feature>
<dbReference type="InterPro" id="IPR052734">
    <property type="entry name" value="Nod_factor_acetyltransferase"/>
</dbReference>
<feature type="domain" description="Acyltransferase 3" evidence="4">
    <location>
        <begin position="10"/>
        <end position="312"/>
    </location>
</feature>
<dbReference type="Proteomes" id="UP000233375">
    <property type="component" value="Unassembled WGS sequence"/>
</dbReference>
<evidence type="ECO:0000256" key="3">
    <source>
        <dbReference type="SAM" id="Phobius"/>
    </source>
</evidence>
<keyword evidence="5" id="KW-0808">Transferase</keyword>
<keyword evidence="3" id="KW-0812">Transmembrane</keyword>
<organism evidence="5 6">
    <name type="scientific">Niallia nealsonii</name>
    <dbReference type="NCBI Taxonomy" id="115979"/>
    <lineage>
        <taxon>Bacteria</taxon>
        <taxon>Bacillati</taxon>
        <taxon>Bacillota</taxon>
        <taxon>Bacilli</taxon>
        <taxon>Bacillales</taxon>
        <taxon>Bacillaceae</taxon>
        <taxon>Niallia</taxon>
    </lineage>
</organism>
<dbReference type="PANTHER" id="PTHR37312">
    <property type="entry name" value="MEMBRANE-BOUND ACYLTRANSFERASE YKRP-RELATED"/>
    <property type="match status" value="1"/>
</dbReference>
<sequence length="330" mass="38065">MDSSSAKRIFYFDNAKFILIFLVVLGHVISPLKGHDDVLFSLYSVIFLFHMPAFIFISGYFSKGYNKKGYLLKIIKKILLPYFIFQIIYSIFYYWNGQAADLKFDLFQPHWTLWFLLSLFWWNLFLYIFAKLKWIGLAIATIIGILIGYVDDIGNFLSLSRTFVFFPYFLLGYLLDLKHLNLVKKVKFSPVIGMAILLIITLVFALLFPKDAIAWLLGDTSYANMGVKEQIDGLKRLAQYLLTITVIGGFLAIVPSKGFSFTVIGKRTLYIYLLHGFIIKTIQAFISDDTLSTMSDQYFILVSFSFGLCIGLGSYFIKKYTRPLIELRIE</sequence>
<keyword evidence="3" id="KW-1133">Transmembrane helix</keyword>
<feature type="transmembrane region" description="Helical" evidence="3">
    <location>
        <begin position="268"/>
        <end position="286"/>
    </location>
</feature>
<dbReference type="PANTHER" id="PTHR37312:SF1">
    <property type="entry name" value="MEMBRANE-BOUND ACYLTRANSFERASE YKRP-RELATED"/>
    <property type="match status" value="1"/>
</dbReference>
<comment type="similarity">
    <text evidence="2">Belongs to the acyltransferase 3 family.</text>
</comment>
<comment type="caution">
    <text evidence="5">The sequence shown here is derived from an EMBL/GenBank/DDBJ whole genome shotgun (WGS) entry which is preliminary data.</text>
</comment>
<accession>A0A2N0Z014</accession>
<reference evidence="5 6" key="1">
    <citation type="journal article" date="2003" name="Int. J. Syst. Evol. Microbiol.">
        <title>Bacillus nealsonii sp. nov., isolated from a spacecraft-assembly facility, whose spores are gamma-radiation resistant.</title>
        <authorList>
            <person name="Venkateswaran K."/>
            <person name="Kempf M."/>
            <person name="Chen F."/>
            <person name="Satomi M."/>
            <person name="Nicholson W."/>
            <person name="Kern R."/>
        </authorList>
    </citation>
    <scope>NUCLEOTIDE SEQUENCE [LARGE SCALE GENOMIC DNA]</scope>
    <source>
        <strain evidence="5 6">FO-92</strain>
    </source>
</reference>
<comment type="subcellular location">
    <subcellularLocation>
        <location evidence="1">Membrane</location>
    </subcellularLocation>
</comment>
<keyword evidence="6" id="KW-1185">Reference proteome</keyword>
<evidence type="ECO:0000313" key="5">
    <source>
        <dbReference type="EMBL" id="PKG22857.1"/>
    </source>
</evidence>
<feature type="transmembrane region" description="Helical" evidence="3">
    <location>
        <begin position="298"/>
        <end position="317"/>
    </location>
</feature>
<feature type="transmembrane region" description="Helical" evidence="3">
    <location>
        <begin position="188"/>
        <end position="208"/>
    </location>
</feature>
<feature type="transmembrane region" description="Helical" evidence="3">
    <location>
        <begin position="12"/>
        <end position="32"/>
    </location>
</feature>
<feature type="transmembrane region" description="Helical" evidence="3">
    <location>
        <begin position="134"/>
        <end position="150"/>
    </location>
</feature>